<keyword evidence="9" id="KW-1185">Reference proteome</keyword>
<gene>
    <name evidence="8" type="ORF">M404DRAFT_1003319</name>
</gene>
<reference evidence="8 9" key="1">
    <citation type="submission" date="2014-04" db="EMBL/GenBank/DDBJ databases">
        <authorList>
            <consortium name="DOE Joint Genome Institute"/>
            <person name="Kuo A."/>
            <person name="Kohler A."/>
            <person name="Costa M.D."/>
            <person name="Nagy L.G."/>
            <person name="Floudas D."/>
            <person name="Copeland A."/>
            <person name="Barry K.W."/>
            <person name="Cichocki N."/>
            <person name="Veneault-Fourrey C."/>
            <person name="LaButti K."/>
            <person name="Lindquist E.A."/>
            <person name="Lipzen A."/>
            <person name="Lundell T."/>
            <person name="Morin E."/>
            <person name="Murat C."/>
            <person name="Sun H."/>
            <person name="Tunlid A."/>
            <person name="Henrissat B."/>
            <person name="Grigoriev I.V."/>
            <person name="Hibbett D.S."/>
            <person name="Martin F."/>
            <person name="Nordberg H.P."/>
            <person name="Cantor M.N."/>
            <person name="Hua S.X."/>
        </authorList>
    </citation>
    <scope>NUCLEOTIDE SEQUENCE [LARGE SCALE GENOMIC DNA]</scope>
    <source>
        <strain evidence="8 9">Marx 270</strain>
    </source>
</reference>
<evidence type="ECO:0000313" key="8">
    <source>
        <dbReference type="EMBL" id="KIO01027.1"/>
    </source>
</evidence>
<evidence type="ECO:0000256" key="6">
    <source>
        <dbReference type="ARBA" id="ARBA00023157"/>
    </source>
</evidence>
<dbReference type="SMART" id="SM00075">
    <property type="entry name" value="HYDRO"/>
    <property type="match status" value="1"/>
</dbReference>
<feature type="chain" id="PRO_5013987089" description="Hydrophobin" evidence="7">
    <location>
        <begin position="18"/>
        <end position="108"/>
    </location>
</feature>
<organism evidence="8 9">
    <name type="scientific">Pisolithus tinctorius Marx 270</name>
    <dbReference type="NCBI Taxonomy" id="870435"/>
    <lineage>
        <taxon>Eukaryota</taxon>
        <taxon>Fungi</taxon>
        <taxon>Dikarya</taxon>
        <taxon>Basidiomycota</taxon>
        <taxon>Agaricomycotina</taxon>
        <taxon>Agaricomycetes</taxon>
        <taxon>Agaricomycetidae</taxon>
        <taxon>Boletales</taxon>
        <taxon>Sclerodermatineae</taxon>
        <taxon>Pisolithaceae</taxon>
        <taxon>Pisolithus</taxon>
    </lineage>
</organism>
<comment type="subcellular location">
    <subcellularLocation>
        <location evidence="1 7">Secreted</location>
        <location evidence="1 7">Cell wall</location>
    </subcellularLocation>
</comment>
<reference evidence="9" key="2">
    <citation type="submission" date="2015-01" db="EMBL/GenBank/DDBJ databases">
        <title>Evolutionary Origins and Diversification of the Mycorrhizal Mutualists.</title>
        <authorList>
            <consortium name="DOE Joint Genome Institute"/>
            <consortium name="Mycorrhizal Genomics Consortium"/>
            <person name="Kohler A."/>
            <person name="Kuo A."/>
            <person name="Nagy L.G."/>
            <person name="Floudas D."/>
            <person name="Copeland A."/>
            <person name="Barry K.W."/>
            <person name="Cichocki N."/>
            <person name="Veneault-Fourrey C."/>
            <person name="LaButti K."/>
            <person name="Lindquist E.A."/>
            <person name="Lipzen A."/>
            <person name="Lundell T."/>
            <person name="Morin E."/>
            <person name="Murat C."/>
            <person name="Riley R."/>
            <person name="Ohm R."/>
            <person name="Sun H."/>
            <person name="Tunlid A."/>
            <person name="Henrissat B."/>
            <person name="Grigoriev I.V."/>
            <person name="Hibbett D.S."/>
            <person name="Martin F."/>
        </authorList>
    </citation>
    <scope>NUCLEOTIDE SEQUENCE [LARGE SCALE GENOMIC DNA]</scope>
    <source>
        <strain evidence="9">Marx 270</strain>
    </source>
</reference>
<dbReference type="PROSITE" id="PS00956">
    <property type="entry name" value="HYDROPHOBIN"/>
    <property type="match status" value="1"/>
</dbReference>
<dbReference type="EMBL" id="KN831991">
    <property type="protein sequence ID" value="KIO01027.1"/>
    <property type="molecule type" value="Genomic_DNA"/>
</dbReference>
<dbReference type="AlphaFoldDB" id="A0A0C3JU95"/>
<evidence type="ECO:0000313" key="9">
    <source>
        <dbReference type="Proteomes" id="UP000054217"/>
    </source>
</evidence>
<keyword evidence="4 7" id="KW-0964">Secreted</keyword>
<evidence type="ECO:0000256" key="1">
    <source>
        <dbReference type="ARBA" id="ARBA00004191"/>
    </source>
</evidence>
<evidence type="ECO:0000256" key="7">
    <source>
        <dbReference type="RuleBase" id="RU365009"/>
    </source>
</evidence>
<evidence type="ECO:0000256" key="2">
    <source>
        <dbReference type="ARBA" id="ARBA00010446"/>
    </source>
</evidence>
<name>A0A0C3JU95_PISTI</name>
<feature type="signal peptide" evidence="7">
    <location>
        <begin position="1"/>
        <end position="17"/>
    </location>
</feature>
<dbReference type="CDD" id="cd23507">
    <property type="entry name" value="hydrophobin_I"/>
    <property type="match status" value="1"/>
</dbReference>
<dbReference type="InterPro" id="IPR001338">
    <property type="entry name" value="Class_I_Hydrophobin"/>
</dbReference>
<dbReference type="InterPro" id="IPR019778">
    <property type="entry name" value="Class_I_Hydrophobin_CS"/>
</dbReference>
<dbReference type="Pfam" id="PF01185">
    <property type="entry name" value="Hydrophobin"/>
    <property type="match status" value="1"/>
</dbReference>
<dbReference type="Proteomes" id="UP000054217">
    <property type="component" value="Unassembled WGS sequence"/>
</dbReference>
<keyword evidence="3 7" id="KW-0134">Cell wall</keyword>
<proteinExistence type="inferred from homology"/>
<evidence type="ECO:0000256" key="4">
    <source>
        <dbReference type="ARBA" id="ARBA00022525"/>
    </source>
</evidence>
<dbReference type="OrthoDB" id="4225815at2759"/>
<dbReference type="InParanoid" id="A0A0C3JU95"/>
<protein>
    <recommendedName>
        <fullName evidence="7">Hydrophobin</fullName>
    </recommendedName>
</protein>
<evidence type="ECO:0000256" key="5">
    <source>
        <dbReference type="ARBA" id="ARBA00022729"/>
    </source>
</evidence>
<sequence>MFSRIFAVAALAALAIAGPLEVRGGSTQCDTGALSCCNQVQSVQSLFDNAGFIGADIPVNALVGVSCTPVTVLGTGSGAQCSTQPVCCTSNNMFGTANMGCMPVNVNA</sequence>
<keyword evidence="5 7" id="KW-0732">Signal</keyword>
<dbReference type="GO" id="GO:0005199">
    <property type="term" value="F:structural constituent of cell wall"/>
    <property type="evidence" value="ECO:0007669"/>
    <property type="project" value="InterPro"/>
</dbReference>
<evidence type="ECO:0000256" key="3">
    <source>
        <dbReference type="ARBA" id="ARBA00022512"/>
    </source>
</evidence>
<accession>A0A0C3JU95</accession>
<keyword evidence="6 7" id="KW-1015">Disulfide bond</keyword>
<comment type="similarity">
    <text evidence="2 7">Belongs to the fungal hydrophobin family.</text>
</comment>
<dbReference type="HOGENOM" id="CLU_105134_2_0_1"/>
<dbReference type="GO" id="GO:0009277">
    <property type="term" value="C:fungal-type cell wall"/>
    <property type="evidence" value="ECO:0007669"/>
    <property type="project" value="InterPro"/>
</dbReference>